<dbReference type="FunFam" id="3.90.226.10:FF:000080">
    <property type="entry name" value="3-hydroxyisobutyryl-CoA hydrolase, mitochondrial"/>
    <property type="match status" value="1"/>
</dbReference>
<feature type="domain" description="Enoyl-CoA hydratase/isomerase" evidence="4">
    <location>
        <begin position="49"/>
        <end position="400"/>
    </location>
</feature>
<dbReference type="PANTHER" id="PTHR43176">
    <property type="entry name" value="3-HYDROXYISOBUTYRYL-COA HYDROLASE-RELATED"/>
    <property type="match status" value="1"/>
</dbReference>
<dbReference type="OrthoDB" id="1737613at2759"/>
<protein>
    <recommendedName>
        <fullName evidence="2">3-hydroxyisobutyryl-CoA hydrolase</fullName>
        <ecNumber evidence="2">3.1.2.4</ecNumber>
    </recommendedName>
</protein>
<dbReference type="Proteomes" id="UP000005666">
    <property type="component" value="Chromosome 13"/>
</dbReference>
<evidence type="ECO:0000313" key="5">
    <source>
        <dbReference type="EMBL" id="CCE65685.1"/>
    </source>
</evidence>
<keyword evidence="6" id="KW-1185">Reference proteome</keyword>
<dbReference type="eggNOG" id="KOG1684">
    <property type="taxonomic scope" value="Eukaryota"/>
</dbReference>
<dbReference type="RefSeq" id="XP_003688119.1">
    <property type="nucleotide sequence ID" value="XM_003688071.1"/>
</dbReference>
<dbReference type="AlphaFoldDB" id="G8C0H0"/>
<dbReference type="Pfam" id="PF16113">
    <property type="entry name" value="ECH_2"/>
    <property type="match status" value="1"/>
</dbReference>
<evidence type="ECO:0000256" key="2">
    <source>
        <dbReference type="ARBA" id="ARBA00011915"/>
    </source>
</evidence>
<gene>
    <name evidence="5" type="primary">TPHA0M01100</name>
    <name evidence="5" type="ordered locus">TPHA_0M01100</name>
</gene>
<name>G8C0H0_TETPH</name>
<dbReference type="GO" id="GO:0003860">
    <property type="term" value="F:3-hydroxyisobutyryl-CoA hydrolase activity"/>
    <property type="evidence" value="ECO:0007669"/>
    <property type="project" value="UniProtKB-EC"/>
</dbReference>
<organism evidence="5 6">
    <name type="scientific">Tetrapisispora phaffii (strain ATCC 24235 / CBS 4417 / NBRC 1672 / NRRL Y-8282 / UCD 70-5)</name>
    <name type="common">Yeast</name>
    <name type="synonym">Fabospora phaffii</name>
    <dbReference type="NCBI Taxonomy" id="1071381"/>
    <lineage>
        <taxon>Eukaryota</taxon>
        <taxon>Fungi</taxon>
        <taxon>Dikarya</taxon>
        <taxon>Ascomycota</taxon>
        <taxon>Saccharomycotina</taxon>
        <taxon>Saccharomycetes</taxon>
        <taxon>Saccharomycetales</taxon>
        <taxon>Saccharomycetaceae</taxon>
        <taxon>Tetrapisispora</taxon>
    </lineage>
</organism>
<dbReference type="EMBL" id="HE612868">
    <property type="protein sequence ID" value="CCE65685.1"/>
    <property type="molecule type" value="Genomic_DNA"/>
</dbReference>
<dbReference type="OMA" id="CIWNGYA"/>
<evidence type="ECO:0000313" key="6">
    <source>
        <dbReference type="Proteomes" id="UP000005666"/>
    </source>
</evidence>
<dbReference type="InterPro" id="IPR032259">
    <property type="entry name" value="HIBYL-CoA-H"/>
</dbReference>
<comment type="catalytic activity">
    <reaction evidence="1">
        <text>3-hydroxy-2-methylpropanoyl-CoA + H2O = 3-hydroxy-2-methylpropanoate + CoA + H(+)</text>
        <dbReference type="Rhea" id="RHEA:20888"/>
        <dbReference type="ChEBI" id="CHEBI:11805"/>
        <dbReference type="ChEBI" id="CHEBI:15377"/>
        <dbReference type="ChEBI" id="CHEBI:15378"/>
        <dbReference type="ChEBI" id="CHEBI:57287"/>
        <dbReference type="ChEBI" id="CHEBI:57340"/>
        <dbReference type="EC" id="3.1.2.4"/>
    </reaction>
</comment>
<dbReference type="InterPro" id="IPR045004">
    <property type="entry name" value="ECH_dom"/>
</dbReference>
<proteinExistence type="predicted"/>
<sequence length="516" mass="58262">MLRSVKQKSSLLKNVSTANYRRMINNKPLANIENVMNVPVHFTVKDTARIITLNRPNKLNALNTEMSDSIFNTLNEYAKSSATKLIIFNSSNQPRSFCAGGDVATVAIDNLNQKIKDSIKFFESEYSLNFQIATYDKPIVAIMNGITMGGGVGLAIHAPFRISTENTKWAMPEMDIGFFPDVGTTFALPRILNISNEKLQMAAYLSLTGEVINGEDAYLMGLSSHYISHENLNSLETRLGELLLNEKTGTDSNKENIYKKVNIALEEFSSELPKDYKFKYNNHQLDVIEKVFEIDSKTSIEKILKNLDDIKNPDEIDFAQEIKSKLLTKSIPSLQVAIRLLQHNSKDNISSALKRDLFTAANFCYASKNPDSPIEFTQSVKHKLIEKNKNAYNWKQTAPLDPLQVNSLISPRPSLLTALKRNTENITWNNYPYHSKFQLPSESIINSYIKKVNETNRATDGDISRSITKKEVVNYFTNYSDDFKGKNAVDKIASLICEKNFNVDEFNGLISKSKDL</sequence>
<dbReference type="CDD" id="cd06558">
    <property type="entry name" value="crotonase-like"/>
    <property type="match status" value="1"/>
</dbReference>
<dbReference type="InterPro" id="IPR018376">
    <property type="entry name" value="Enoyl-CoA_hyd/isom_CS"/>
</dbReference>
<dbReference type="EC" id="3.1.2.4" evidence="2"/>
<evidence type="ECO:0000259" key="4">
    <source>
        <dbReference type="Pfam" id="PF16113"/>
    </source>
</evidence>
<dbReference type="KEGG" id="tpf:TPHA_0M01100"/>
<dbReference type="PANTHER" id="PTHR43176:SF3">
    <property type="entry name" value="3-HYDROXYISOBUTYRYL-COA HYDROLASE, MITOCHONDRIAL"/>
    <property type="match status" value="1"/>
</dbReference>
<dbReference type="GeneID" id="11531942"/>
<dbReference type="GO" id="GO:0006574">
    <property type="term" value="P:L-valine catabolic process"/>
    <property type="evidence" value="ECO:0007669"/>
    <property type="project" value="TreeGrafter"/>
</dbReference>
<keyword evidence="3" id="KW-0378">Hydrolase</keyword>
<dbReference type="STRING" id="1071381.G8C0H0"/>
<evidence type="ECO:0000256" key="1">
    <source>
        <dbReference type="ARBA" id="ARBA00001709"/>
    </source>
</evidence>
<evidence type="ECO:0000256" key="3">
    <source>
        <dbReference type="ARBA" id="ARBA00022801"/>
    </source>
</evidence>
<reference evidence="5 6" key="1">
    <citation type="journal article" date="2011" name="Proc. Natl. Acad. Sci. U.S.A.">
        <title>Evolutionary erosion of yeast sex chromosomes by mating-type switching accidents.</title>
        <authorList>
            <person name="Gordon J.L."/>
            <person name="Armisen D."/>
            <person name="Proux-Wera E."/>
            <person name="Oheigeartaigh S.S."/>
            <person name="Byrne K.P."/>
            <person name="Wolfe K.H."/>
        </authorList>
    </citation>
    <scope>NUCLEOTIDE SEQUENCE [LARGE SCALE GENOMIC DNA]</scope>
    <source>
        <strain evidence="6">ATCC 24235 / CBS 4417 / NBRC 1672 / NRRL Y-8282 / UCD 70-5</strain>
    </source>
</reference>
<dbReference type="HOGENOM" id="CLU_009834_22_0_1"/>
<dbReference type="GO" id="GO:0003735">
    <property type="term" value="F:structural constituent of ribosome"/>
    <property type="evidence" value="ECO:0007669"/>
    <property type="project" value="EnsemblFungi"/>
</dbReference>
<dbReference type="InterPro" id="IPR029045">
    <property type="entry name" value="ClpP/crotonase-like_dom_sf"/>
</dbReference>
<dbReference type="SUPFAM" id="SSF52096">
    <property type="entry name" value="ClpP/crotonase"/>
    <property type="match status" value="1"/>
</dbReference>
<accession>G8C0H0</accession>
<dbReference type="Gene3D" id="3.90.226.10">
    <property type="entry name" value="2-enoyl-CoA Hydratase, Chain A, domain 1"/>
    <property type="match status" value="1"/>
</dbReference>
<dbReference type="PROSITE" id="PS00166">
    <property type="entry name" value="ENOYL_COA_HYDRATASE"/>
    <property type="match status" value="1"/>
</dbReference>
<dbReference type="GO" id="GO:0005763">
    <property type="term" value="C:mitochondrial small ribosomal subunit"/>
    <property type="evidence" value="ECO:0007669"/>
    <property type="project" value="EnsemblFungi"/>
</dbReference>